<dbReference type="GeneID" id="70125837"/>
<dbReference type="SUPFAM" id="SSF55486">
    <property type="entry name" value="Metalloproteases ('zincins'), catalytic domain"/>
    <property type="match status" value="1"/>
</dbReference>
<dbReference type="GO" id="GO:0008237">
    <property type="term" value="F:metallopeptidase activity"/>
    <property type="evidence" value="ECO:0007669"/>
    <property type="project" value="InterPro"/>
</dbReference>
<dbReference type="InterPro" id="IPR024079">
    <property type="entry name" value="MetalloPept_cat_dom_sf"/>
</dbReference>
<proteinExistence type="predicted"/>
<evidence type="ECO:0000313" key="3">
    <source>
        <dbReference type="Proteomes" id="UP000758603"/>
    </source>
</evidence>
<gene>
    <name evidence="2" type="ORF">BKA67DRAFT_488290</name>
</gene>
<dbReference type="EMBL" id="JAGPXC010000002">
    <property type="protein sequence ID" value="KAH6658668.1"/>
    <property type="molecule type" value="Genomic_DNA"/>
</dbReference>
<evidence type="ECO:0000313" key="2">
    <source>
        <dbReference type="EMBL" id="KAH6658668.1"/>
    </source>
</evidence>
<evidence type="ECO:0000259" key="1">
    <source>
        <dbReference type="SMART" id="SM00235"/>
    </source>
</evidence>
<dbReference type="RefSeq" id="XP_045962902.1">
    <property type="nucleotide sequence ID" value="XM_046096945.1"/>
</dbReference>
<dbReference type="SMART" id="SM00235">
    <property type="entry name" value="ZnMc"/>
    <property type="match status" value="1"/>
</dbReference>
<reference evidence="2" key="1">
    <citation type="journal article" date="2021" name="Nat. Commun.">
        <title>Genetic determinants of endophytism in the Arabidopsis root mycobiome.</title>
        <authorList>
            <person name="Mesny F."/>
            <person name="Miyauchi S."/>
            <person name="Thiergart T."/>
            <person name="Pickel B."/>
            <person name="Atanasova L."/>
            <person name="Karlsson M."/>
            <person name="Huettel B."/>
            <person name="Barry K.W."/>
            <person name="Haridas S."/>
            <person name="Chen C."/>
            <person name="Bauer D."/>
            <person name="Andreopoulos W."/>
            <person name="Pangilinan J."/>
            <person name="LaButti K."/>
            <person name="Riley R."/>
            <person name="Lipzen A."/>
            <person name="Clum A."/>
            <person name="Drula E."/>
            <person name="Henrissat B."/>
            <person name="Kohler A."/>
            <person name="Grigoriev I.V."/>
            <person name="Martin F.M."/>
            <person name="Hacquard S."/>
        </authorList>
    </citation>
    <scope>NUCLEOTIDE SEQUENCE</scope>
    <source>
        <strain evidence="2">MPI-SDFR-AT-0073</strain>
    </source>
</reference>
<comment type="caution">
    <text evidence="2">The sequence shown here is derived from an EMBL/GenBank/DDBJ whole genome shotgun (WGS) entry which is preliminary data.</text>
</comment>
<dbReference type="Proteomes" id="UP000758603">
    <property type="component" value="Unassembled WGS sequence"/>
</dbReference>
<feature type="non-terminal residue" evidence="2">
    <location>
        <position position="1"/>
    </location>
</feature>
<feature type="domain" description="Peptidase metallopeptidase" evidence="1">
    <location>
        <begin position="28"/>
        <end position="188"/>
    </location>
</feature>
<accession>A0A9P9A1T5</accession>
<dbReference type="AlphaFoldDB" id="A0A9P9A1T5"/>
<dbReference type="Pfam" id="PF16313">
    <property type="entry name" value="DUF4953"/>
    <property type="match status" value="1"/>
</dbReference>
<organism evidence="2 3">
    <name type="scientific">Truncatella angustata</name>
    <dbReference type="NCBI Taxonomy" id="152316"/>
    <lineage>
        <taxon>Eukaryota</taxon>
        <taxon>Fungi</taxon>
        <taxon>Dikarya</taxon>
        <taxon>Ascomycota</taxon>
        <taxon>Pezizomycotina</taxon>
        <taxon>Sordariomycetes</taxon>
        <taxon>Xylariomycetidae</taxon>
        <taxon>Amphisphaeriales</taxon>
        <taxon>Sporocadaceae</taxon>
        <taxon>Truncatella</taxon>
    </lineage>
</organism>
<dbReference type="GO" id="GO:0006508">
    <property type="term" value="P:proteolysis"/>
    <property type="evidence" value="ECO:0007669"/>
    <property type="project" value="InterPro"/>
</dbReference>
<dbReference type="GO" id="GO:0008270">
    <property type="term" value="F:zinc ion binding"/>
    <property type="evidence" value="ECO:0007669"/>
    <property type="project" value="InterPro"/>
</dbReference>
<sequence>KYTCSSEKLVKPLANSDPKALWIGFFDYIPRWKKNSVIKYATSSHGYPSLGYAAYAATQLRLAAEEWNDVTGVPVKFEWVGDLDEAAFVLQYGGDKGTVLAEAFFPDEKPLNILYVYKGSFQPTMLPMLRNIFLHELGHVLGLRHEFANQEGGAEGGAVKWGKSNPDSVMSYVFPPTIQDSDKTDLVAFYEFSGSKIG</sequence>
<dbReference type="InterPro" id="IPR032534">
    <property type="entry name" value="EcxA_zinc-bd"/>
</dbReference>
<feature type="non-terminal residue" evidence="2">
    <location>
        <position position="198"/>
    </location>
</feature>
<dbReference type="OrthoDB" id="406838at2759"/>
<name>A0A9P9A1T5_9PEZI</name>
<dbReference type="Gene3D" id="3.40.390.10">
    <property type="entry name" value="Collagenase (Catalytic Domain)"/>
    <property type="match status" value="1"/>
</dbReference>
<keyword evidence="3" id="KW-1185">Reference proteome</keyword>
<protein>
    <recommendedName>
        <fullName evidence="1">Peptidase metallopeptidase domain-containing protein</fullName>
    </recommendedName>
</protein>
<dbReference type="InterPro" id="IPR006026">
    <property type="entry name" value="Peptidase_Metallo"/>
</dbReference>